<comment type="caution">
    <text evidence="3">The sequence shown here is derived from an EMBL/GenBank/DDBJ whole genome shotgun (WGS) entry which is preliminary data.</text>
</comment>
<organism evidence="3">
    <name type="scientific">mine drainage metagenome</name>
    <dbReference type="NCBI Taxonomy" id="410659"/>
    <lineage>
        <taxon>unclassified sequences</taxon>
        <taxon>metagenomes</taxon>
        <taxon>ecological metagenomes</taxon>
    </lineage>
</organism>
<evidence type="ECO:0000256" key="1">
    <source>
        <dbReference type="ARBA" id="ARBA00006484"/>
    </source>
</evidence>
<gene>
    <name evidence="3" type="ORF">B1A_15978</name>
</gene>
<dbReference type="SUPFAM" id="SSF51735">
    <property type="entry name" value="NAD(P)-binding Rossmann-fold domains"/>
    <property type="match status" value="1"/>
</dbReference>
<reference evidence="3" key="1">
    <citation type="submission" date="2013-08" db="EMBL/GenBank/DDBJ databases">
        <authorList>
            <person name="Mendez C."/>
            <person name="Richter M."/>
            <person name="Ferrer M."/>
            <person name="Sanchez J."/>
        </authorList>
    </citation>
    <scope>NUCLEOTIDE SEQUENCE</scope>
</reference>
<proteinExistence type="inferred from homology"/>
<dbReference type="Gene3D" id="3.40.50.720">
    <property type="entry name" value="NAD(P)-binding Rossmann-like Domain"/>
    <property type="match status" value="1"/>
</dbReference>
<protein>
    <submittedName>
        <fullName evidence="3">Short-chain dehydrogenase/reductase SDR</fullName>
    </submittedName>
</protein>
<name>T0ZAG4_9ZZZZ</name>
<feature type="non-terminal residue" evidence="3">
    <location>
        <position position="101"/>
    </location>
</feature>
<dbReference type="PANTHER" id="PTHR44196">
    <property type="entry name" value="DEHYDROGENASE/REDUCTASE SDR FAMILY MEMBER 7B"/>
    <property type="match status" value="1"/>
</dbReference>
<accession>T0ZAG4</accession>
<reference evidence="3" key="2">
    <citation type="journal article" date="2014" name="ISME J.">
        <title>Microbial stratification in low pH oxic and suboxic macroscopic growths along an acid mine drainage.</title>
        <authorList>
            <person name="Mendez-Garcia C."/>
            <person name="Mesa V."/>
            <person name="Sprenger R.R."/>
            <person name="Richter M."/>
            <person name="Diez M.S."/>
            <person name="Solano J."/>
            <person name="Bargiela R."/>
            <person name="Golyshina O.V."/>
            <person name="Manteca A."/>
            <person name="Ramos J.L."/>
            <person name="Gallego J.R."/>
            <person name="Llorente I."/>
            <person name="Martins Dos Santos V.A."/>
            <person name="Jensen O.N."/>
            <person name="Pelaez A.I."/>
            <person name="Sanchez J."/>
            <person name="Ferrer M."/>
        </authorList>
    </citation>
    <scope>NUCLEOTIDE SEQUENCE</scope>
</reference>
<dbReference type="InterPro" id="IPR002347">
    <property type="entry name" value="SDR_fam"/>
</dbReference>
<evidence type="ECO:0000313" key="3">
    <source>
        <dbReference type="EMBL" id="EQD42038.1"/>
    </source>
</evidence>
<dbReference type="AlphaFoldDB" id="T0ZAG4"/>
<keyword evidence="2" id="KW-0560">Oxidoreductase</keyword>
<dbReference type="GO" id="GO:0016020">
    <property type="term" value="C:membrane"/>
    <property type="evidence" value="ECO:0007669"/>
    <property type="project" value="TreeGrafter"/>
</dbReference>
<dbReference type="EMBL" id="AUZX01011737">
    <property type="protein sequence ID" value="EQD42038.1"/>
    <property type="molecule type" value="Genomic_DNA"/>
</dbReference>
<sequence>MRHTDSQVSDYHALLDYDAPADLLADRVILITGAAHGIGHAVALRYARHGAQLVLLDWDRAGLETLADRIAAQGSAEPVLCPADLPGSPVGGVREITDRIG</sequence>
<dbReference type="InterPro" id="IPR036291">
    <property type="entry name" value="NAD(P)-bd_dom_sf"/>
</dbReference>
<dbReference type="PANTHER" id="PTHR44196:SF1">
    <property type="entry name" value="DEHYDROGENASE_REDUCTASE SDR FAMILY MEMBER 7B"/>
    <property type="match status" value="1"/>
</dbReference>
<dbReference type="Pfam" id="PF00106">
    <property type="entry name" value="adh_short"/>
    <property type="match status" value="1"/>
</dbReference>
<evidence type="ECO:0000256" key="2">
    <source>
        <dbReference type="ARBA" id="ARBA00023002"/>
    </source>
</evidence>
<comment type="similarity">
    <text evidence="1">Belongs to the short-chain dehydrogenases/reductases (SDR) family.</text>
</comment>
<dbReference type="GO" id="GO:0016491">
    <property type="term" value="F:oxidoreductase activity"/>
    <property type="evidence" value="ECO:0007669"/>
    <property type="project" value="UniProtKB-KW"/>
</dbReference>